<evidence type="ECO:0000256" key="1">
    <source>
        <dbReference type="ARBA" id="ARBA00023115"/>
    </source>
</evidence>
<gene>
    <name evidence="3" type="primary">speE_1</name>
    <name evidence="3" type="ORF">MBLL_00296</name>
</gene>
<feature type="transmembrane region" description="Helical" evidence="2">
    <location>
        <begin position="88"/>
        <end position="109"/>
    </location>
</feature>
<geneLocation type="plasmid" evidence="3">
    <name>1</name>
</geneLocation>
<dbReference type="Gene3D" id="3.40.50.150">
    <property type="entry name" value="Vaccinia Virus protein VP39"/>
    <property type="match status" value="1"/>
</dbReference>
<dbReference type="PANTHER" id="PTHR43317">
    <property type="entry name" value="THERMOSPERMINE SYNTHASE ACAULIS5"/>
    <property type="match status" value="1"/>
</dbReference>
<dbReference type="RefSeq" id="WP_339158876.1">
    <property type="nucleotide sequence ID" value="NZ_LR743510.1"/>
</dbReference>
<keyword evidence="2" id="KW-1133">Transmembrane helix</keyword>
<dbReference type="GO" id="GO:0006596">
    <property type="term" value="P:polyamine biosynthetic process"/>
    <property type="evidence" value="ECO:0007669"/>
    <property type="project" value="UniProtKB-KW"/>
</dbReference>
<reference evidence="3" key="1">
    <citation type="submission" date="2019-12" db="EMBL/GenBank/DDBJ databases">
        <authorList>
            <person name="Cremers G."/>
        </authorList>
    </citation>
    <scope>NUCLEOTIDE SEQUENCE</scope>
    <source>
        <strain evidence="3">Mbul2</strain>
        <plasmid evidence="3">1</plasmid>
    </source>
</reference>
<feature type="transmembrane region" description="Helical" evidence="2">
    <location>
        <begin position="356"/>
        <end position="379"/>
    </location>
</feature>
<feature type="transmembrane region" description="Helical" evidence="2">
    <location>
        <begin position="325"/>
        <end position="344"/>
    </location>
</feature>
<dbReference type="PANTHER" id="PTHR43317:SF1">
    <property type="entry name" value="THERMOSPERMINE SYNTHASE ACAULIS5"/>
    <property type="match status" value="1"/>
</dbReference>
<dbReference type="SUPFAM" id="SSF53335">
    <property type="entry name" value="S-adenosyl-L-methionine-dependent methyltransferases"/>
    <property type="match status" value="1"/>
</dbReference>
<keyword evidence="2" id="KW-0472">Membrane</keyword>
<feature type="transmembrane region" description="Helical" evidence="2">
    <location>
        <begin position="56"/>
        <end position="76"/>
    </location>
</feature>
<feature type="transmembrane region" description="Helical" evidence="2">
    <location>
        <begin position="195"/>
        <end position="215"/>
    </location>
</feature>
<evidence type="ECO:0000313" key="3">
    <source>
        <dbReference type="EMBL" id="CAA2136704.1"/>
    </source>
</evidence>
<feature type="transmembrane region" description="Helical" evidence="2">
    <location>
        <begin position="385"/>
        <end position="407"/>
    </location>
</feature>
<keyword evidence="1" id="KW-0620">Polyamine biosynthesis</keyword>
<feature type="transmembrane region" description="Helical" evidence="2">
    <location>
        <begin position="298"/>
        <end position="319"/>
    </location>
</feature>
<proteinExistence type="predicted"/>
<organism evidence="3">
    <name type="scientific">Methylobacterium bullatum</name>
    <dbReference type="NCBI Taxonomy" id="570505"/>
    <lineage>
        <taxon>Bacteria</taxon>
        <taxon>Pseudomonadati</taxon>
        <taxon>Pseudomonadota</taxon>
        <taxon>Alphaproteobacteria</taxon>
        <taxon>Hyphomicrobiales</taxon>
        <taxon>Methylobacteriaceae</taxon>
        <taxon>Methylobacterium</taxon>
    </lineage>
</organism>
<sequence length="755" mass="80349">MTMAADGARHAGLSGSSRATAFLALFVATIFLSALLLFGVQPMFTKMVLPVLGGSPSVWSVAMVVFQSLLLAGYAYAHALARYLPLRVAAPLHLAVMGCALAALPIELAAAWGKPPADGEAVWLLGLFLLSVGLPFFALSANGPLLQAWFSRSNHPHARDPYFLYGASNIGSFTALIAYPLAIEPLLTLHDQSQVWMLGFAVLAGLIAICAAAAARNASAPSRIAAGVAAASAPRREIWRQRFGWIALSLVPSGLLVSVTAHISTDVAAAPLLWVAPLALFLLTFVLAFRERMVPSQTVLACIQVFGTAMALLPMTAAFPLGIGLALHLGLFFVNAMICHGALYTRRPDAARLTEFYLCLSFGGMLGGIFCGLLAPRIFSTVLEYPILLVAALLCRPDLSILSAASWRENRRSLAILAGLIVLALLINLTILPRSWLIVGALCLMGAMIAFWRKPQNVALLAMGLALFSATVSGALTSGASVRSFFGVHKIATSTDGHFRTLSHGTTLHGAMRITNEDGTPFTGRPEPVTYFTIEGGIGRAIAAVRSRQGGRLDTVAVVGLGAGSLACHAQAGEAWTFLEIDPEVVRIARNPALFRFLGACAPDARIVLGDARLTLADEPGGKSLIVVDAFSSDSIPSHLMTREALALYAAKLAPDGALVVHISNRHLELRHILARAAADKGLVTFVRDGRLMDSIDGPRFRQASIVVAIARDEAHLGTLAEPGEWTRVVPDMGRRPWSDDFSNVVEAMLDEMRR</sequence>
<protein>
    <submittedName>
        <fullName evidence="3">Polyamine aminopropyltransferase</fullName>
        <ecNumber evidence="3">2.5.1.16</ecNumber>
    </submittedName>
</protein>
<dbReference type="EC" id="2.5.1.16" evidence="3"/>
<dbReference type="EMBL" id="LR743510">
    <property type="protein sequence ID" value="CAA2136704.1"/>
    <property type="molecule type" value="Genomic_DNA"/>
</dbReference>
<dbReference type="AlphaFoldDB" id="A0A679JXX1"/>
<feature type="transmembrane region" description="Helical" evidence="2">
    <location>
        <begin position="121"/>
        <end position="141"/>
    </location>
</feature>
<feature type="transmembrane region" description="Helical" evidence="2">
    <location>
        <begin position="414"/>
        <end position="430"/>
    </location>
</feature>
<accession>A0A679JXX1</accession>
<feature type="transmembrane region" description="Helical" evidence="2">
    <location>
        <begin position="243"/>
        <end position="263"/>
    </location>
</feature>
<feature type="transmembrane region" description="Helical" evidence="2">
    <location>
        <begin position="269"/>
        <end position="289"/>
    </location>
</feature>
<keyword evidence="2" id="KW-0812">Transmembrane</keyword>
<dbReference type="NCBIfam" id="NF037959">
    <property type="entry name" value="MFS_SpdSyn"/>
    <property type="match status" value="1"/>
</dbReference>
<keyword evidence="3" id="KW-0614">Plasmid</keyword>
<feature type="transmembrane region" description="Helical" evidence="2">
    <location>
        <begin position="436"/>
        <end position="452"/>
    </location>
</feature>
<name>A0A679JXX1_9HYPH</name>
<dbReference type="GO" id="GO:0004766">
    <property type="term" value="F:spermidine synthase activity"/>
    <property type="evidence" value="ECO:0007669"/>
    <property type="project" value="UniProtKB-EC"/>
</dbReference>
<feature type="transmembrane region" description="Helical" evidence="2">
    <location>
        <begin position="21"/>
        <end position="44"/>
    </location>
</feature>
<feature type="transmembrane region" description="Helical" evidence="2">
    <location>
        <begin position="162"/>
        <end position="183"/>
    </location>
</feature>
<feature type="transmembrane region" description="Helical" evidence="2">
    <location>
        <begin position="459"/>
        <end position="476"/>
    </location>
</feature>
<dbReference type="InterPro" id="IPR029063">
    <property type="entry name" value="SAM-dependent_MTases_sf"/>
</dbReference>
<keyword evidence="3" id="KW-0808">Transferase</keyword>
<evidence type="ECO:0000256" key="2">
    <source>
        <dbReference type="SAM" id="Phobius"/>
    </source>
</evidence>